<gene>
    <name evidence="5" type="ORF">SAMN05216516_10494</name>
</gene>
<evidence type="ECO:0000313" key="6">
    <source>
        <dbReference type="Proteomes" id="UP000242222"/>
    </source>
</evidence>
<dbReference type="Pfam" id="PF25023">
    <property type="entry name" value="TEN_YD-shell"/>
    <property type="match status" value="2"/>
</dbReference>
<feature type="compositionally biased region" description="Polar residues" evidence="2">
    <location>
        <begin position="16"/>
        <end position="30"/>
    </location>
</feature>
<feature type="domain" description="Teneurin-like YD-shell" evidence="4">
    <location>
        <begin position="803"/>
        <end position="923"/>
    </location>
</feature>
<feature type="compositionally biased region" description="Low complexity" evidence="2">
    <location>
        <begin position="82"/>
        <end position="93"/>
    </location>
</feature>
<feature type="domain" description="DUF6531" evidence="3">
    <location>
        <begin position="286"/>
        <end position="359"/>
    </location>
</feature>
<dbReference type="OrthoDB" id="6043530at2"/>
<dbReference type="InterPro" id="IPR050708">
    <property type="entry name" value="T6SS_VgrG/RHS"/>
</dbReference>
<keyword evidence="6" id="KW-1185">Reference proteome</keyword>
<dbReference type="PANTHER" id="PTHR32305:SF15">
    <property type="entry name" value="PROTEIN RHSA-RELATED"/>
    <property type="match status" value="1"/>
</dbReference>
<keyword evidence="1" id="KW-0677">Repeat</keyword>
<dbReference type="CDD" id="cd20745">
    <property type="entry name" value="FIX_RhsA_AHH_HNH-like"/>
    <property type="match status" value="1"/>
</dbReference>
<dbReference type="InterPro" id="IPR045351">
    <property type="entry name" value="DUF6531"/>
</dbReference>
<dbReference type="InterPro" id="IPR031325">
    <property type="entry name" value="RHS_repeat"/>
</dbReference>
<dbReference type="Pfam" id="PF05593">
    <property type="entry name" value="RHS_repeat"/>
    <property type="match status" value="4"/>
</dbReference>
<dbReference type="NCBIfam" id="TIGR01643">
    <property type="entry name" value="YD_repeat_2x"/>
    <property type="match status" value="8"/>
</dbReference>
<name>A0A1I4XEI5_9GAMM</name>
<dbReference type="Proteomes" id="UP000242222">
    <property type="component" value="Unassembled WGS sequence"/>
</dbReference>
<dbReference type="EMBL" id="FOVC01000004">
    <property type="protein sequence ID" value="SFN24317.1"/>
    <property type="molecule type" value="Genomic_DNA"/>
</dbReference>
<sequence>MNESESSDPFEHIMKISSSAPESLASQNAEGNPKEESPVGGNTEVVPRNASADPSVHIMNIPFSVPNSSAGGNTEGVLINEPAAASPGSDSNPPSGGLTLKNFFIESAPVLWEVTGEYVHGALDLAGGIPVAGALFDGANGAIYAAEGNYKEAAMSFGSVALDLAPGVGTSAKIAKYSAKGAAAVSKALTKVTKTVSKQAEKIGLKQAEKGTVKTAEKGAIDGAGKYSPKHEGKPAPKPEEKKVASKPDEKPGNTQSKTEKKEDGIQTKEKKEQKKHAPKECPKAGHPVNPVLGIKFLNGLPEQDFILPAVIPLAWQRSYFSDQPGNGWLGQGWSLPFSARLLRAGKQLTFINAQGQAIILPALEIGQRRLNRTEQLCFERGENGRYYVSTRDARLRYTFAPLALDEKDRRGDRAAYLPLIAVSDANSNHLRLIYDEDGLPAALFDSAGRELNLHFIRLILPEGEPVRRLQRVSLSGEAAGKRQRETLVTYQYTAQGDLACVLDGKGKVTRRYQYRNHLLTGHSQPGGLSARYEYDHYTPQGRVIRHTTNLGQTWLFDYGAGETRVTDPLKRVTRYQFDDDKNFTALIQADGSTITRKLDDKGRLIALISPGGRETRWSYDHLGRTDTMTNAAGHRSTFRYDADNRLTAVTDAMGHTMRYDYDGAGNLLSETDALGQTTAYQYDARGLLTAVTGADGKTRRMCYDRMGMLASHTDCSGQTTRLARDSRGNINAVTHPDNTRTLLTYTERGEVLSVTGPDGNRIHYTYDDWGRLTTQRDALGAQTHWQRDTDGLILVRTDACGHTFHCHYDAARRLMRLTNENGAEHLFTYDDNDNVISEKGFDGVLKQYHYDGDGLLVETRVADICVTMSRDASGRMTEKTVRQGDAVAHSHFSYDAGGKLLKASNAGSTVTFTYDPLGRVKSETSEVLGYRQTLRHRYHRGGWRRQTWLPDGATLNYLCYGAGHFYQLNLDNEMVCETERDIRYRETSRTQGSITSGFNYDPSGKRLKQKVDTEGTSVSHFMSRAYEYDRVGNLTSVLTPSGMNQHYSYDPLGRLISANEACFSYDPAHNIVDSDGERVLNNRLSDYQHAHFVYDDCGRLREKTSEGGGFLRLYWTPENLLECVEAQRDGIKQTVQYGYDALGRRVYKKGAAGTTLFFWDGNRLLNEQHAGETITWLYGPSGHTPLAQRIQKEGDKHRINYYHTDPTGTPYAMTSQDGRLIWKAENEAWGKRRKTRSADEEMAHQPLCFPGQYYDEESGLHYNHHRYYDPDTGRFISPDPLGLMGGGNVYQYAPNPTGWIDPLGLTKEHTGIVYRALSDEEFLDAVEGRNIRARDPHANATPQFHVEGPPSPGGTHHGNTNLRTQYISTSRSLHQALCYAEGHMENVIEIDLSKVRDRYITDVSSGQGLHGDAHSWAREDQEVLIRRRIPAGSYQFLA</sequence>
<feature type="region of interest" description="Disordered" evidence="2">
    <location>
        <begin position="72"/>
        <end position="93"/>
    </location>
</feature>
<dbReference type="PANTHER" id="PTHR32305">
    <property type="match status" value="1"/>
</dbReference>
<dbReference type="Pfam" id="PF20148">
    <property type="entry name" value="DUF6531"/>
    <property type="match status" value="1"/>
</dbReference>
<feature type="region of interest" description="Disordered" evidence="2">
    <location>
        <begin position="216"/>
        <end position="285"/>
    </location>
</feature>
<dbReference type="InterPro" id="IPR006530">
    <property type="entry name" value="YD"/>
</dbReference>
<evidence type="ECO:0000313" key="5">
    <source>
        <dbReference type="EMBL" id="SFN24317.1"/>
    </source>
</evidence>
<feature type="domain" description="Teneurin-like YD-shell" evidence="4">
    <location>
        <begin position="992"/>
        <end position="1280"/>
    </location>
</feature>
<proteinExistence type="predicted"/>
<feature type="compositionally biased region" description="Basic and acidic residues" evidence="2">
    <location>
        <begin position="229"/>
        <end position="273"/>
    </location>
</feature>
<protein>
    <submittedName>
        <fullName evidence="5">RHS repeat-associated core domain-containing protein</fullName>
    </submittedName>
</protein>
<dbReference type="InterPro" id="IPR022385">
    <property type="entry name" value="Rhs_assc_core"/>
</dbReference>
<dbReference type="Gene3D" id="2.180.10.10">
    <property type="entry name" value="RHS repeat-associated core"/>
    <property type="match status" value="3"/>
</dbReference>
<dbReference type="STRING" id="1367852.SAMN05216516_10494"/>
<dbReference type="PRINTS" id="PR00394">
    <property type="entry name" value="RHSPROTEIN"/>
</dbReference>
<evidence type="ECO:0000259" key="3">
    <source>
        <dbReference type="Pfam" id="PF20148"/>
    </source>
</evidence>
<evidence type="ECO:0000256" key="2">
    <source>
        <dbReference type="SAM" id="MobiDB-lite"/>
    </source>
</evidence>
<reference evidence="6" key="1">
    <citation type="submission" date="2016-10" db="EMBL/GenBank/DDBJ databases">
        <authorList>
            <person name="Varghese N."/>
            <person name="Submissions S."/>
        </authorList>
    </citation>
    <scope>NUCLEOTIDE SEQUENCE [LARGE SCALE GENOMIC DNA]</scope>
    <source>
        <strain evidence="6">N6PO6</strain>
    </source>
</reference>
<evidence type="ECO:0000259" key="4">
    <source>
        <dbReference type="Pfam" id="PF25023"/>
    </source>
</evidence>
<evidence type="ECO:0000256" key="1">
    <source>
        <dbReference type="ARBA" id="ARBA00022737"/>
    </source>
</evidence>
<dbReference type="RefSeq" id="WP_092876953.1">
    <property type="nucleotide sequence ID" value="NZ_FOVC01000004.1"/>
</dbReference>
<organism evidence="5 6">
    <name type="scientific">Izhakiella capsodis</name>
    <dbReference type="NCBI Taxonomy" id="1367852"/>
    <lineage>
        <taxon>Bacteria</taxon>
        <taxon>Pseudomonadati</taxon>
        <taxon>Pseudomonadota</taxon>
        <taxon>Gammaproteobacteria</taxon>
        <taxon>Enterobacterales</taxon>
        <taxon>Erwiniaceae</taxon>
        <taxon>Izhakiella</taxon>
    </lineage>
</organism>
<dbReference type="InterPro" id="IPR056823">
    <property type="entry name" value="TEN-like_YD-shell"/>
</dbReference>
<accession>A0A1I4XEI5</accession>
<dbReference type="NCBIfam" id="TIGR03696">
    <property type="entry name" value="Rhs_assc_core"/>
    <property type="match status" value="1"/>
</dbReference>
<feature type="region of interest" description="Disordered" evidence="2">
    <location>
        <begin position="1"/>
        <end position="51"/>
    </location>
</feature>